<accession>A0ABR9JV24</accession>
<dbReference type="Gene3D" id="3.40.50.10770">
    <property type="entry name" value="Hypothetical protein VC1899 like domain (Restriction endonuclease-like)"/>
    <property type="match status" value="1"/>
</dbReference>
<evidence type="ECO:0008006" key="3">
    <source>
        <dbReference type="Google" id="ProtNLM"/>
    </source>
</evidence>
<gene>
    <name evidence="1" type="ORF">H4W34_003788</name>
</gene>
<protein>
    <recommendedName>
        <fullName evidence="3">CRISPR system ring nuclease SSO1393-like domain-containing protein</fullName>
    </recommendedName>
</protein>
<organism evidence="1 2">
    <name type="scientific">Actinomadura algeriensis</name>
    <dbReference type="NCBI Taxonomy" id="1679523"/>
    <lineage>
        <taxon>Bacteria</taxon>
        <taxon>Bacillati</taxon>
        <taxon>Actinomycetota</taxon>
        <taxon>Actinomycetes</taxon>
        <taxon>Streptosporangiales</taxon>
        <taxon>Thermomonosporaceae</taxon>
        <taxon>Actinomadura</taxon>
    </lineage>
</organism>
<dbReference type="RefSeq" id="WP_192760411.1">
    <property type="nucleotide sequence ID" value="NZ_JADBDZ010000001.1"/>
</dbReference>
<reference evidence="1 2" key="1">
    <citation type="submission" date="2020-10" db="EMBL/GenBank/DDBJ databases">
        <title>Sequencing the genomes of 1000 actinobacteria strains.</title>
        <authorList>
            <person name="Klenk H.-P."/>
        </authorList>
    </citation>
    <scope>NUCLEOTIDE SEQUENCE [LARGE SCALE GENOMIC DNA]</scope>
    <source>
        <strain evidence="1 2">DSM 46744</strain>
    </source>
</reference>
<name>A0ABR9JV24_9ACTN</name>
<dbReference type="EMBL" id="JADBDZ010000001">
    <property type="protein sequence ID" value="MBE1533955.1"/>
    <property type="molecule type" value="Genomic_DNA"/>
</dbReference>
<evidence type="ECO:0000313" key="2">
    <source>
        <dbReference type="Proteomes" id="UP000627838"/>
    </source>
</evidence>
<keyword evidence="2" id="KW-1185">Reference proteome</keyword>
<evidence type="ECO:0000313" key="1">
    <source>
        <dbReference type="EMBL" id="MBE1533955.1"/>
    </source>
</evidence>
<sequence>MAIYLISVGGSILNFVRNPSSRLDDAVADRVALAAGEIGDLANAPSSEHVSATLSHWLSEEGAAEAAALCERLAPGQWPSGASAELSTFEKAGRLRARLTRGSTAVLITSDTPVGLVSSLLNALALTGGDPARVRYLPDLPDSFAGLKGTVVIARVPGLDTSHSDGFRAAMAYLGHLGRGLLAAHGLLREGRTGEHFELDENIRFYLSGGFKATIPYLIGLAEGMRSLTKAAVSACVLFEATSRTIDLPLRRLPHGVVLKELERFSAGNVTDRQPYSDVLEGYAYERADDGTGWELTPFGAGLQALYGMRNEAQ</sequence>
<dbReference type="Proteomes" id="UP000627838">
    <property type="component" value="Unassembled WGS sequence"/>
</dbReference>
<comment type="caution">
    <text evidence="1">The sequence shown here is derived from an EMBL/GenBank/DDBJ whole genome shotgun (WGS) entry which is preliminary data.</text>
</comment>
<proteinExistence type="predicted"/>